<evidence type="ECO:0000259" key="1">
    <source>
        <dbReference type="Pfam" id="PF00266"/>
    </source>
</evidence>
<comment type="caution">
    <text evidence="2">The sequence shown here is derived from an EMBL/GenBank/DDBJ whole genome shotgun (WGS) entry which is preliminary data.</text>
</comment>
<dbReference type="SUPFAM" id="SSF53383">
    <property type="entry name" value="PLP-dependent transferases"/>
    <property type="match status" value="1"/>
</dbReference>
<dbReference type="InterPro" id="IPR000192">
    <property type="entry name" value="Aminotrans_V_dom"/>
</dbReference>
<dbReference type="InterPro" id="IPR015421">
    <property type="entry name" value="PyrdxlP-dep_Trfase_major"/>
</dbReference>
<dbReference type="Proteomes" id="UP001179952">
    <property type="component" value="Unassembled WGS sequence"/>
</dbReference>
<feature type="domain" description="Aminotransferase class V" evidence="1">
    <location>
        <begin position="87"/>
        <end position="514"/>
    </location>
</feature>
<dbReference type="AlphaFoldDB" id="A0AAV9AEF0"/>
<organism evidence="2 3">
    <name type="scientific">Acorus gramineus</name>
    <name type="common">Dwarf sweet flag</name>
    <dbReference type="NCBI Taxonomy" id="55184"/>
    <lineage>
        <taxon>Eukaryota</taxon>
        <taxon>Viridiplantae</taxon>
        <taxon>Streptophyta</taxon>
        <taxon>Embryophyta</taxon>
        <taxon>Tracheophyta</taxon>
        <taxon>Spermatophyta</taxon>
        <taxon>Magnoliopsida</taxon>
        <taxon>Liliopsida</taxon>
        <taxon>Acoraceae</taxon>
        <taxon>Acorus</taxon>
    </lineage>
</organism>
<accession>A0AAV9AEF0</accession>
<keyword evidence="3" id="KW-1185">Reference proteome</keyword>
<dbReference type="Pfam" id="PF00266">
    <property type="entry name" value="Aminotran_5"/>
    <property type="match status" value="1"/>
</dbReference>
<dbReference type="Gene3D" id="3.90.1150.10">
    <property type="entry name" value="Aspartate Aminotransferase, domain 1"/>
    <property type="match status" value="1"/>
</dbReference>
<dbReference type="PANTHER" id="PTHR43586">
    <property type="entry name" value="CYSTEINE DESULFURASE"/>
    <property type="match status" value="1"/>
</dbReference>
<name>A0AAV9AEF0_ACOGR</name>
<dbReference type="Gene3D" id="3.40.640.10">
    <property type="entry name" value="Type I PLP-dependent aspartate aminotransferase-like (Major domain)"/>
    <property type="match status" value="1"/>
</dbReference>
<reference evidence="2" key="2">
    <citation type="submission" date="2023-06" db="EMBL/GenBank/DDBJ databases">
        <authorList>
            <person name="Ma L."/>
            <person name="Liu K.-W."/>
            <person name="Li Z."/>
            <person name="Hsiao Y.-Y."/>
            <person name="Qi Y."/>
            <person name="Fu T."/>
            <person name="Tang G."/>
            <person name="Zhang D."/>
            <person name="Sun W.-H."/>
            <person name="Liu D.-K."/>
            <person name="Li Y."/>
            <person name="Chen G.-Z."/>
            <person name="Liu X.-D."/>
            <person name="Liao X.-Y."/>
            <person name="Jiang Y.-T."/>
            <person name="Yu X."/>
            <person name="Hao Y."/>
            <person name="Huang J."/>
            <person name="Zhao X.-W."/>
            <person name="Ke S."/>
            <person name="Chen Y.-Y."/>
            <person name="Wu W.-L."/>
            <person name="Hsu J.-L."/>
            <person name="Lin Y.-F."/>
            <person name="Huang M.-D."/>
            <person name="Li C.-Y."/>
            <person name="Huang L."/>
            <person name="Wang Z.-W."/>
            <person name="Zhao X."/>
            <person name="Zhong W.-Y."/>
            <person name="Peng D.-H."/>
            <person name="Ahmad S."/>
            <person name="Lan S."/>
            <person name="Zhang J.-S."/>
            <person name="Tsai W.-C."/>
            <person name="Van De Peer Y."/>
            <person name="Liu Z.-J."/>
        </authorList>
    </citation>
    <scope>NUCLEOTIDE SEQUENCE</scope>
    <source>
        <strain evidence="2">SCP</strain>
        <tissue evidence="2">Leaves</tissue>
    </source>
</reference>
<dbReference type="EMBL" id="JAUJYN010000010">
    <property type="protein sequence ID" value="KAK1262488.1"/>
    <property type="molecule type" value="Genomic_DNA"/>
</dbReference>
<dbReference type="InterPro" id="IPR015422">
    <property type="entry name" value="PyrdxlP-dep_Trfase_small"/>
</dbReference>
<sequence>MPLLLMPQPIQSAISTHSVTKTTDFDPKEESTTAADAGGLTDIFGSLSLFGEGRTDAERKCEWLRSEIIGGDDAGFEGPFGWRRITYADHAASGRCLRFVEEFLQREVLPFYGNTHTVDSYVGRRTSETVHEATRYVKSRMGAGPHDALLFCGSGSTAAIKRLQEVMGVAVPSVLRPNLLQLLPTSSRWVVFTGPFEHHSNLLSWRQSLAEVVEIPADASGIGPDIDALKSALDDSAYAGRPKLGSFSACSNVSGVHAGARGLARALHERGAYACFDFACSGPYVDIDMRSGEIDGYDAVFLSPHKFIGGPGSPGVLLLSEALYGLKGRPPSTSGGGTVLYVNGYDEEDTLYCEDLEEREDAGTPPILQKVRAALAYRVKDYMGQSLIKHRESVMVARAMERLLVNPRVRVLGNTHADRLPVVSFLLYPPPSRVGDTCGKHLHCRFVTRLLNDLFGVQARGGCACAGPYGHTLLGITRDRAKSIRSAIEEGYEGVKPGWTRVSFSYYSTFEELDFVLDAIEFLATYGHRFLPLYRFEWTTGNWAHVTDGHHDHTMSGSSTNDIKSTYSDYLRTAKRIADGLSNAPEQQRVPDYINRELVDFRI</sequence>
<proteinExistence type="predicted"/>
<dbReference type="PANTHER" id="PTHR43586:SF19">
    <property type="entry name" value="OS01G0729600 PROTEIN"/>
    <property type="match status" value="1"/>
</dbReference>
<evidence type="ECO:0000313" key="2">
    <source>
        <dbReference type="EMBL" id="KAK1262488.1"/>
    </source>
</evidence>
<evidence type="ECO:0000313" key="3">
    <source>
        <dbReference type="Proteomes" id="UP001179952"/>
    </source>
</evidence>
<reference evidence="2" key="1">
    <citation type="journal article" date="2023" name="Nat. Commun.">
        <title>Diploid and tetraploid genomes of Acorus and the evolution of monocots.</title>
        <authorList>
            <person name="Ma L."/>
            <person name="Liu K.W."/>
            <person name="Li Z."/>
            <person name="Hsiao Y.Y."/>
            <person name="Qi Y."/>
            <person name="Fu T."/>
            <person name="Tang G.D."/>
            <person name="Zhang D."/>
            <person name="Sun W.H."/>
            <person name="Liu D.K."/>
            <person name="Li Y."/>
            <person name="Chen G.Z."/>
            <person name="Liu X.D."/>
            <person name="Liao X.Y."/>
            <person name="Jiang Y.T."/>
            <person name="Yu X."/>
            <person name="Hao Y."/>
            <person name="Huang J."/>
            <person name="Zhao X.W."/>
            <person name="Ke S."/>
            <person name="Chen Y.Y."/>
            <person name="Wu W.L."/>
            <person name="Hsu J.L."/>
            <person name="Lin Y.F."/>
            <person name="Huang M.D."/>
            <person name="Li C.Y."/>
            <person name="Huang L."/>
            <person name="Wang Z.W."/>
            <person name="Zhao X."/>
            <person name="Zhong W.Y."/>
            <person name="Peng D.H."/>
            <person name="Ahmad S."/>
            <person name="Lan S."/>
            <person name="Zhang J.S."/>
            <person name="Tsai W.C."/>
            <person name="Van de Peer Y."/>
            <person name="Liu Z.J."/>
        </authorList>
    </citation>
    <scope>NUCLEOTIDE SEQUENCE</scope>
    <source>
        <strain evidence="2">SCP</strain>
    </source>
</reference>
<protein>
    <recommendedName>
        <fullName evidence="1">Aminotransferase class V domain-containing protein</fullName>
    </recommendedName>
</protein>
<gene>
    <name evidence="2" type="ORF">QJS04_geneDACA008915</name>
</gene>
<dbReference type="InterPro" id="IPR015424">
    <property type="entry name" value="PyrdxlP-dep_Trfase"/>
</dbReference>